<dbReference type="EMBL" id="BGPR01007482">
    <property type="protein sequence ID" value="GBN27169.1"/>
    <property type="molecule type" value="Genomic_DNA"/>
</dbReference>
<proteinExistence type="predicted"/>
<name>A0A4Y2MKS2_ARAVE</name>
<reference evidence="1 2" key="1">
    <citation type="journal article" date="2019" name="Sci. Rep.">
        <title>Orb-weaving spider Araneus ventricosus genome elucidates the spidroin gene catalogue.</title>
        <authorList>
            <person name="Kono N."/>
            <person name="Nakamura H."/>
            <person name="Ohtoshi R."/>
            <person name="Moran D.A.P."/>
            <person name="Shinohara A."/>
            <person name="Yoshida Y."/>
            <person name="Fujiwara M."/>
            <person name="Mori M."/>
            <person name="Tomita M."/>
            <person name="Arakawa K."/>
        </authorList>
    </citation>
    <scope>NUCLEOTIDE SEQUENCE [LARGE SCALE GENOMIC DNA]</scope>
</reference>
<dbReference type="AlphaFoldDB" id="A0A4Y2MKS2"/>
<organism evidence="1 2">
    <name type="scientific">Araneus ventricosus</name>
    <name type="common">Orbweaver spider</name>
    <name type="synonym">Epeira ventricosa</name>
    <dbReference type="NCBI Taxonomy" id="182803"/>
    <lineage>
        <taxon>Eukaryota</taxon>
        <taxon>Metazoa</taxon>
        <taxon>Ecdysozoa</taxon>
        <taxon>Arthropoda</taxon>
        <taxon>Chelicerata</taxon>
        <taxon>Arachnida</taxon>
        <taxon>Araneae</taxon>
        <taxon>Araneomorphae</taxon>
        <taxon>Entelegynae</taxon>
        <taxon>Araneoidea</taxon>
        <taxon>Araneidae</taxon>
        <taxon>Araneus</taxon>
    </lineage>
</organism>
<protein>
    <submittedName>
        <fullName evidence="1">Uncharacterized protein</fullName>
    </submittedName>
</protein>
<comment type="caution">
    <text evidence="1">The sequence shown here is derived from an EMBL/GenBank/DDBJ whole genome shotgun (WGS) entry which is preliminary data.</text>
</comment>
<sequence>MCLDLCRSEYSKATEGCDWGMKMIPSVRDVCFEDFELPNISSEQIVELQDTRLICFQNCKQGCLKLQYKYRIKVTEDSWILLSYCRNSGCLGIVKWLCTTRWYRLPRHLAADYGIRVAI</sequence>
<gene>
    <name evidence="1" type="ORF">AVEN_268513_1</name>
</gene>
<dbReference type="Proteomes" id="UP000499080">
    <property type="component" value="Unassembled WGS sequence"/>
</dbReference>
<keyword evidence="2" id="KW-1185">Reference proteome</keyword>
<accession>A0A4Y2MKS2</accession>
<evidence type="ECO:0000313" key="1">
    <source>
        <dbReference type="EMBL" id="GBN27169.1"/>
    </source>
</evidence>
<evidence type="ECO:0000313" key="2">
    <source>
        <dbReference type="Proteomes" id="UP000499080"/>
    </source>
</evidence>